<keyword evidence="3" id="KW-1185">Reference proteome</keyword>
<sequence>MNEIRKEELEASSQPIQPVIQPDGRLASEPASKLDGQLASEPASKLNGHPVSQPASELEADVIIIGGGLGGTAAALAAAREGLNVIMTEETDWIGGQLTSQAVPPDEHRWIESSGCTASFRELRERIRSYYKENYPLTPQAQDNTLLNPGNGWVSRLAHEPRVALAVLQAMLSPYVNSGRLRLLLETVPISAETVGDDVRSVTVSGRNGRLFRLSAPYVLDATETGDLLPMTGTEYRIGAESRSETGEPHAPEEGIPEDVQAFTHVAAMEYLPEGNFIPSRPPEMYEYWSRLVPPFSPYPLLSWFATDANDTTKKKEFTLLPNKRGVTSLWDYRRILDPRHLAVPLYEGELSLLNWAQNDYYLGSIMDVPEHVRRDRLYAARQLTLSTVYWLQTEAPRLDGGKGYPGVRLRGDVLGTGDGLAKSVYIRESRRICALQTITEADVSKELRGEAGIKRYEDSVGVGNYHLDLHHTTVTYRSFYIPSYPYEIPLGSLIPIRMNNLLPACKNIGTTQISNGCYRLHPTEWNIGEAAGMLAAYCLRTGRLPREVHGDAALRAGFQELLTLRGVEFHWSEEIAKEVVGAPK</sequence>
<dbReference type="PANTHER" id="PTHR42716">
    <property type="entry name" value="L-ASPARTATE OXIDASE"/>
    <property type="match status" value="1"/>
</dbReference>
<reference evidence="2 3" key="1">
    <citation type="submission" date="2017-07" db="EMBL/GenBank/DDBJ databases">
        <title>Paenibacillus herberti R33 genome sequencing and assembly.</title>
        <authorList>
            <person name="Su W."/>
        </authorList>
    </citation>
    <scope>NUCLEOTIDE SEQUENCE [LARGE SCALE GENOMIC DNA]</scope>
    <source>
        <strain evidence="2 3">R33</strain>
    </source>
</reference>
<name>A0A229NU39_9BACL</name>
<gene>
    <name evidence="2" type="ORF">CGZ75_20455</name>
</gene>
<evidence type="ECO:0000313" key="2">
    <source>
        <dbReference type="EMBL" id="OXM13426.1"/>
    </source>
</evidence>
<dbReference type="PANTHER" id="PTHR42716:SF1">
    <property type="entry name" value="SLL0471 PROTEIN"/>
    <property type="match status" value="1"/>
</dbReference>
<comment type="caution">
    <text evidence="2">The sequence shown here is derived from an EMBL/GenBank/DDBJ whole genome shotgun (WGS) entry which is preliminary data.</text>
</comment>
<dbReference type="EMBL" id="NMUQ01000003">
    <property type="protein sequence ID" value="OXM13426.1"/>
    <property type="molecule type" value="Genomic_DNA"/>
</dbReference>
<evidence type="ECO:0000313" key="3">
    <source>
        <dbReference type="Proteomes" id="UP000215145"/>
    </source>
</evidence>
<dbReference type="AlphaFoldDB" id="A0A229NU39"/>
<dbReference type="InterPro" id="IPR005288">
    <property type="entry name" value="NadB"/>
</dbReference>
<dbReference type="RefSeq" id="WP_089526132.1">
    <property type="nucleotide sequence ID" value="NZ_NMUQ01000003.1"/>
</dbReference>
<dbReference type="OrthoDB" id="615715at2"/>
<dbReference type="Gene3D" id="3.50.50.60">
    <property type="entry name" value="FAD/NAD(P)-binding domain"/>
    <property type="match status" value="1"/>
</dbReference>
<dbReference type="SUPFAM" id="SSF51905">
    <property type="entry name" value="FAD/NAD(P)-binding domain"/>
    <property type="match status" value="1"/>
</dbReference>
<dbReference type="Proteomes" id="UP000215145">
    <property type="component" value="Unassembled WGS sequence"/>
</dbReference>
<proteinExistence type="predicted"/>
<organism evidence="2 3">
    <name type="scientific">Paenibacillus herberti</name>
    <dbReference type="NCBI Taxonomy" id="1619309"/>
    <lineage>
        <taxon>Bacteria</taxon>
        <taxon>Bacillati</taxon>
        <taxon>Bacillota</taxon>
        <taxon>Bacilli</taxon>
        <taxon>Bacillales</taxon>
        <taxon>Paenibacillaceae</taxon>
        <taxon>Paenibacillus</taxon>
    </lineage>
</organism>
<dbReference type="InterPro" id="IPR036188">
    <property type="entry name" value="FAD/NAD-bd_sf"/>
</dbReference>
<dbReference type="GO" id="GO:0008734">
    <property type="term" value="F:L-aspartate oxidase activity"/>
    <property type="evidence" value="ECO:0007669"/>
    <property type="project" value="InterPro"/>
</dbReference>
<protein>
    <submittedName>
        <fullName evidence="2">FAD-dependent oxidoreductase</fullName>
    </submittedName>
</protein>
<feature type="region of interest" description="Disordered" evidence="1">
    <location>
        <begin position="1"/>
        <end position="53"/>
    </location>
</feature>
<evidence type="ECO:0000256" key="1">
    <source>
        <dbReference type="SAM" id="MobiDB-lite"/>
    </source>
</evidence>
<dbReference type="Pfam" id="PF12831">
    <property type="entry name" value="FAD_oxidored"/>
    <property type="match status" value="1"/>
</dbReference>
<dbReference type="GO" id="GO:0009435">
    <property type="term" value="P:NAD+ biosynthetic process"/>
    <property type="evidence" value="ECO:0007669"/>
    <property type="project" value="InterPro"/>
</dbReference>
<accession>A0A229NU39</accession>